<dbReference type="Pfam" id="PF00067">
    <property type="entry name" value="p450"/>
    <property type="match status" value="1"/>
</dbReference>
<dbReference type="GO" id="GO:0016705">
    <property type="term" value="F:oxidoreductase activity, acting on paired donors, with incorporation or reduction of molecular oxygen"/>
    <property type="evidence" value="ECO:0007669"/>
    <property type="project" value="InterPro"/>
</dbReference>
<evidence type="ECO:0000313" key="16">
    <source>
        <dbReference type="Proteomes" id="UP000016931"/>
    </source>
</evidence>
<evidence type="ECO:0000256" key="6">
    <source>
        <dbReference type="ARBA" id="ARBA00022723"/>
    </source>
</evidence>
<dbReference type="Proteomes" id="UP000016931">
    <property type="component" value="Unassembled WGS sequence"/>
</dbReference>
<dbReference type="eggNOG" id="KOG0158">
    <property type="taxonomic scope" value="Eukaryota"/>
</dbReference>
<dbReference type="Gene3D" id="1.10.630.10">
    <property type="entry name" value="Cytochrome P450"/>
    <property type="match status" value="1"/>
</dbReference>
<dbReference type="InterPro" id="IPR017972">
    <property type="entry name" value="Cyt_P450_CS"/>
</dbReference>
<dbReference type="CDD" id="cd11062">
    <property type="entry name" value="CYP58-like"/>
    <property type="match status" value="1"/>
</dbReference>
<dbReference type="InterPro" id="IPR002401">
    <property type="entry name" value="Cyt_P450_E_grp-I"/>
</dbReference>
<evidence type="ECO:0000313" key="15">
    <source>
        <dbReference type="EMBL" id="EMF14024.1"/>
    </source>
</evidence>
<dbReference type="FunFam" id="1.10.630.10:FF:000069">
    <property type="entry name" value="Cytochrome P450, putative (Eurofung)"/>
    <property type="match status" value="1"/>
</dbReference>
<keyword evidence="7 14" id="KW-1133">Transmembrane helix</keyword>
<evidence type="ECO:0000256" key="4">
    <source>
        <dbReference type="ARBA" id="ARBA00022617"/>
    </source>
</evidence>
<keyword evidence="16" id="KW-1185">Reference proteome</keyword>
<reference evidence="15 16" key="1">
    <citation type="journal article" date="2012" name="PLoS Pathog.">
        <title>Diverse lifestyles and strategies of plant pathogenesis encoded in the genomes of eighteen Dothideomycetes fungi.</title>
        <authorList>
            <person name="Ohm R.A."/>
            <person name="Feau N."/>
            <person name="Henrissat B."/>
            <person name="Schoch C.L."/>
            <person name="Horwitz B.A."/>
            <person name="Barry K.W."/>
            <person name="Condon B.J."/>
            <person name="Copeland A.C."/>
            <person name="Dhillon B."/>
            <person name="Glaser F."/>
            <person name="Hesse C.N."/>
            <person name="Kosti I."/>
            <person name="LaButti K."/>
            <person name="Lindquist E.A."/>
            <person name="Lucas S."/>
            <person name="Salamov A.A."/>
            <person name="Bradshaw R.E."/>
            <person name="Ciuffetti L."/>
            <person name="Hamelin R.C."/>
            <person name="Kema G.H.J."/>
            <person name="Lawrence C."/>
            <person name="Scott J.A."/>
            <person name="Spatafora J.W."/>
            <person name="Turgeon B.G."/>
            <person name="de Wit P.J.G.M."/>
            <person name="Zhong S."/>
            <person name="Goodwin S.B."/>
            <person name="Grigoriev I.V."/>
        </authorList>
    </citation>
    <scope>NUCLEOTIDE SEQUENCE [LARGE SCALE GENOMIC DNA]</scope>
    <source>
        <strain evidence="15 16">SO2202</strain>
    </source>
</reference>
<evidence type="ECO:0000256" key="1">
    <source>
        <dbReference type="ARBA" id="ARBA00001971"/>
    </source>
</evidence>
<dbReference type="GeneID" id="27898287"/>
<dbReference type="PANTHER" id="PTHR24305:SF157">
    <property type="entry name" value="N-ACETYLTRYPTOPHAN 6-HYDROXYLASE IVOC-RELATED"/>
    <property type="match status" value="1"/>
</dbReference>
<keyword evidence="10 13" id="KW-0503">Monooxygenase</keyword>
<evidence type="ECO:0000256" key="8">
    <source>
        <dbReference type="ARBA" id="ARBA00023002"/>
    </source>
</evidence>
<dbReference type="InterPro" id="IPR001128">
    <property type="entry name" value="Cyt_P450"/>
</dbReference>
<proteinExistence type="inferred from homology"/>
<evidence type="ECO:0000256" key="7">
    <source>
        <dbReference type="ARBA" id="ARBA00022989"/>
    </source>
</evidence>
<evidence type="ECO:0000256" key="9">
    <source>
        <dbReference type="ARBA" id="ARBA00023004"/>
    </source>
</evidence>
<evidence type="ECO:0000256" key="2">
    <source>
        <dbReference type="ARBA" id="ARBA00004167"/>
    </source>
</evidence>
<dbReference type="OMA" id="SCMTTDI"/>
<keyword evidence="9 12" id="KW-0408">Iron</keyword>
<keyword evidence="11 14" id="KW-0472">Membrane</keyword>
<organism evidence="15 16">
    <name type="scientific">Sphaerulina musiva (strain SO2202)</name>
    <name type="common">Poplar stem canker fungus</name>
    <name type="synonym">Septoria musiva</name>
    <dbReference type="NCBI Taxonomy" id="692275"/>
    <lineage>
        <taxon>Eukaryota</taxon>
        <taxon>Fungi</taxon>
        <taxon>Dikarya</taxon>
        <taxon>Ascomycota</taxon>
        <taxon>Pezizomycotina</taxon>
        <taxon>Dothideomycetes</taxon>
        <taxon>Dothideomycetidae</taxon>
        <taxon>Mycosphaerellales</taxon>
        <taxon>Mycosphaerellaceae</taxon>
        <taxon>Sphaerulina</taxon>
    </lineage>
</organism>
<evidence type="ECO:0000256" key="13">
    <source>
        <dbReference type="RuleBase" id="RU000461"/>
    </source>
</evidence>
<comment type="cofactor">
    <cofactor evidence="1 12">
        <name>heme</name>
        <dbReference type="ChEBI" id="CHEBI:30413"/>
    </cofactor>
</comment>
<evidence type="ECO:0000256" key="14">
    <source>
        <dbReference type="SAM" id="Phobius"/>
    </source>
</evidence>
<dbReference type="STRING" id="692275.M3D830"/>
<protein>
    <submittedName>
        <fullName evidence="15">Cytochrome P450 oxidoreductase</fullName>
    </submittedName>
</protein>
<dbReference type="GO" id="GO:0016020">
    <property type="term" value="C:membrane"/>
    <property type="evidence" value="ECO:0007669"/>
    <property type="project" value="UniProtKB-SubCell"/>
</dbReference>
<keyword evidence="4 12" id="KW-0349">Heme</keyword>
<dbReference type="GO" id="GO:0005506">
    <property type="term" value="F:iron ion binding"/>
    <property type="evidence" value="ECO:0007669"/>
    <property type="project" value="InterPro"/>
</dbReference>
<evidence type="ECO:0000256" key="10">
    <source>
        <dbReference type="ARBA" id="ARBA00023033"/>
    </source>
</evidence>
<dbReference type="GO" id="GO:0004497">
    <property type="term" value="F:monooxygenase activity"/>
    <property type="evidence" value="ECO:0007669"/>
    <property type="project" value="UniProtKB-KW"/>
</dbReference>
<keyword evidence="6 12" id="KW-0479">Metal-binding</keyword>
<sequence length="574" mass="65009">MGGSVVQELLQQILSHPILAVSAVAVLYLAGLATYRLFFHPLSKYPGPKIAAITVWYEFYYDAIQRGKYTFEIQRMHEKYGPVVRISPEEIHVNEPSFIDELYAGGGKRRDKYPYYSGQFGIPDSVFGTPGHDLHRLRRGALNRFFSKASVTQLEPIVHTAIEKLISQLRTHAGSGKPVALNDAFSCMTTDVVMEYAFAKSYDFLGSPSFQPNFHRAIIAGTDMGPWFKQFPWLIFLMNKLPESIVTRMNPEAAIYVRFQEDIRQQIRKTQDRLATDQMEEIKTTGPSRTIFHELLTGDLPAQEKRLERLWQEGQIVIGAGTETTAWGLSATIFYLLENPLLLAKLQSELAEAIPDPTQRVSWSTLEQLPYLSGVVSEGLRLSYGVSTRLQRINPVGPLRCTTRDLKTGRAVQWEFPAGTPVGMSASLIHMHPELFPDPTVFRPERWLDEKTGKKHHGLDGYLLAFSRGSRQCIGINLAYAELYMALGLLIRRMGSSLRLFETTKRDVEMVYDRFVPTPEDGTKGIRVLVLGNAKEGESFEDQTSLAAGPEHIHTYYVETQKKRRFRAWLTPLD</sequence>
<comment type="subcellular location">
    <subcellularLocation>
        <location evidence="2">Membrane</location>
        <topology evidence="2">Single-pass membrane protein</topology>
    </subcellularLocation>
</comment>
<comment type="similarity">
    <text evidence="3 13">Belongs to the cytochrome P450 family.</text>
</comment>
<dbReference type="AlphaFoldDB" id="M3D830"/>
<feature type="binding site" description="axial binding residue" evidence="12">
    <location>
        <position position="473"/>
    </location>
    <ligand>
        <name>heme</name>
        <dbReference type="ChEBI" id="CHEBI:30413"/>
    </ligand>
    <ligandPart>
        <name>Fe</name>
        <dbReference type="ChEBI" id="CHEBI:18248"/>
    </ligandPart>
</feature>
<keyword evidence="8 13" id="KW-0560">Oxidoreductase</keyword>
<evidence type="ECO:0000256" key="11">
    <source>
        <dbReference type="ARBA" id="ARBA00023136"/>
    </source>
</evidence>
<keyword evidence="5 14" id="KW-0812">Transmembrane</keyword>
<dbReference type="PANTHER" id="PTHR24305">
    <property type="entry name" value="CYTOCHROME P450"/>
    <property type="match status" value="1"/>
</dbReference>
<dbReference type="PRINTS" id="PR00385">
    <property type="entry name" value="P450"/>
</dbReference>
<dbReference type="InterPro" id="IPR036396">
    <property type="entry name" value="Cyt_P450_sf"/>
</dbReference>
<evidence type="ECO:0000256" key="5">
    <source>
        <dbReference type="ARBA" id="ARBA00022692"/>
    </source>
</evidence>
<dbReference type="RefSeq" id="XP_016762145.1">
    <property type="nucleotide sequence ID" value="XM_016901150.1"/>
</dbReference>
<dbReference type="EMBL" id="KB456262">
    <property type="protein sequence ID" value="EMF14024.1"/>
    <property type="molecule type" value="Genomic_DNA"/>
</dbReference>
<name>M3D830_SPHMS</name>
<dbReference type="PROSITE" id="PS00086">
    <property type="entry name" value="CYTOCHROME_P450"/>
    <property type="match status" value="1"/>
</dbReference>
<feature type="transmembrane region" description="Helical" evidence="14">
    <location>
        <begin position="18"/>
        <end position="39"/>
    </location>
</feature>
<dbReference type="GO" id="GO:0020037">
    <property type="term" value="F:heme binding"/>
    <property type="evidence" value="ECO:0007669"/>
    <property type="project" value="InterPro"/>
</dbReference>
<dbReference type="InterPro" id="IPR050121">
    <property type="entry name" value="Cytochrome_P450_monoxygenase"/>
</dbReference>
<dbReference type="PRINTS" id="PR00463">
    <property type="entry name" value="EP450I"/>
</dbReference>
<evidence type="ECO:0000256" key="3">
    <source>
        <dbReference type="ARBA" id="ARBA00010617"/>
    </source>
</evidence>
<dbReference type="SUPFAM" id="SSF48264">
    <property type="entry name" value="Cytochrome P450"/>
    <property type="match status" value="1"/>
</dbReference>
<accession>M3D830</accession>
<dbReference type="HOGENOM" id="CLU_001570_14_4_1"/>
<evidence type="ECO:0000256" key="12">
    <source>
        <dbReference type="PIRSR" id="PIRSR602401-1"/>
    </source>
</evidence>
<dbReference type="OrthoDB" id="3945418at2759"/>
<gene>
    <name evidence="15" type="ORF">SEPMUDRAFT_115317</name>
</gene>